<reference evidence="5 6" key="1">
    <citation type="submission" date="2021-06" db="EMBL/GenBank/DDBJ databases">
        <title>Genome-based taxonomic framework of Microbacterium strains isolated from marine environment, the description of four new species and reclassification of four preexisting species.</title>
        <authorList>
            <person name="Lee S.D."/>
            <person name="Kim S.-M."/>
            <person name="Byeon Y.-S."/>
            <person name="Yang H.L."/>
            <person name="Kim I.S."/>
        </authorList>
    </citation>
    <scope>NUCLEOTIDE SEQUENCE [LARGE SCALE GENOMIC DNA]</scope>
    <source>
        <strain evidence="5 6">SSW1-49</strain>
    </source>
</reference>
<dbReference type="PROSITE" id="PS51257">
    <property type="entry name" value="PROKAR_LIPOPROTEIN"/>
    <property type="match status" value="1"/>
</dbReference>
<accession>A0ABT0FBX0</accession>
<dbReference type="SUPFAM" id="SSF53850">
    <property type="entry name" value="Periplasmic binding protein-like II"/>
    <property type="match status" value="1"/>
</dbReference>
<dbReference type="PANTHER" id="PTHR30061:SF50">
    <property type="entry name" value="MALTOSE_MALTODEXTRIN-BINDING PERIPLASMIC PROTEIN"/>
    <property type="match status" value="1"/>
</dbReference>
<feature type="chain" id="PRO_5046662496" evidence="4">
    <location>
        <begin position="25"/>
        <end position="426"/>
    </location>
</feature>
<keyword evidence="6" id="KW-1185">Reference proteome</keyword>
<dbReference type="Gene3D" id="3.40.190.10">
    <property type="entry name" value="Periplasmic binding protein-like II"/>
    <property type="match status" value="1"/>
</dbReference>
<evidence type="ECO:0000256" key="1">
    <source>
        <dbReference type="ARBA" id="ARBA00008520"/>
    </source>
</evidence>
<comment type="caution">
    <text evidence="5">The sequence shown here is derived from an EMBL/GenBank/DDBJ whole genome shotgun (WGS) entry which is preliminary data.</text>
</comment>
<dbReference type="Pfam" id="PF13416">
    <property type="entry name" value="SBP_bac_8"/>
    <property type="match status" value="1"/>
</dbReference>
<dbReference type="PANTHER" id="PTHR30061">
    <property type="entry name" value="MALTOSE-BINDING PERIPLASMIC PROTEIN"/>
    <property type="match status" value="1"/>
</dbReference>
<name>A0ABT0FBX0_9MICO</name>
<proteinExistence type="inferred from homology"/>
<feature type="signal peptide" evidence="4">
    <location>
        <begin position="1"/>
        <end position="24"/>
    </location>
</feature>
<comment type="similarity">
    <text evidence="1">Belongs to the bacterial solute-binding protein 1 family.</text>
</comment>
<evidence type="ECO:0000313" key="6">
    <source>
        <dbReference type="Proteomes" id="UP001300096"/>
    </source>
</evidence>
<dbReference type="EMBL" id="JAHWXN010000001">
    <property type="protein sequence ID" value="MCK2035251.1"/>
    <property type="molecule type" value="Genomic_DNA"/>
</dbReference>
<dbReference type="InterPro" id="IPR006059">
    <property type="entry name" value="SBP"/>
</dbReference>
<evidence type="ECO:0000256" key="4">
    <source>
        <dbReference type="SAM" id="SignalP"/>
    </source>
</evidence>
<evidence type="ECO:0000313" key="5">
    <source>
        <dbReference type="EMBL" id="MCK2035251.1"/>
    </source>
</evidence>
<sequence length="426" mass="44805">MARRTLIAAAASLAAVLAVTGCSSGTGNGGGGDAESGDLRVWLMQDSVSEDAVAWLEEEFAAQNPGSTLTVEMQPWDDIVSRLQTSLASKSETPDIVEIGNTKTATFANVGALADISDLYDEVDGDDLIPSFVEQATLDGKTYAYPLYAGTSVVFYRTDLLEKAGIPAPETLDDLVAAAATVQKANPDGVDGFKGIYFPVVDVHGLEGWLFSHGANYAHEKDGAWVSGLDTPEAKAALEQMQTIWQNSALGALDAKETAGNPWVPYNNGEVAMFSYRVFAQDSISPELADVTGVMALPPVEAGGESHQFLGGSNVGIAANSSQQALAKKAMKLILSEEFMTQLAEDSGWVPGNTTFASAIPDGIVAPELQQQIAQTSELTPAAPNWAIVEGNNIPVDLYSAVAKGEDIDDVVTRIGAKIEETLNAD</sequence>
<gene>
    <name evidence="5" type="ORF">KZC51_03800</name>
</gene>
<dbReference type="RefSeq" id="WP_247628682.1">
    <property type="nucleotide sequence ID" value="NZ_JAHWXN010000001.1"/>
</dbReference>
<organism evidence="5 6">
    <name type="scientific">Microbacterium croceum</name>
    <dbReference type="NCBI Taxonomy" id="2851645"/>
    <lineage>
        <taxon>Bacteria</taxon>
        <taxon>Bacillati</taxon>
        <taxon>Actinomycetota</taxon>
        <taxon>Actinomycetes</taxon>
        <taxon>Micrococcales</taxon>
        <taxon>Microbacteriaceae</taxon>
        <taxon>Microbacterium</taxon>
    </lineage>
</organism>
<evidence type="ECO:0000256" key="3">
    <source>
        <dbReference type="ARBA" id="ARBA00022729"/>
    </source>
</evidence>
<keyword evidence="2" id="KW-0813">Transport</keyword>
<dbReference type="Proteomes" id="UP001300096">
    <property type="component" value="Unassembled WGS sequence"/>
</dbReference>
<keyword evidence="3 4" id="KW-0732">Signal</keyword>
<evidence type="ECO:0000256" key="2">
    <source>
        <dbReference type="ARBA" id="ARBA00022448"/>
    </source>
</evidence>
<protein>
    <submittedName>
        <fullName evidence="5">Extracellular solute-binding protein</fullName>
    </submittedName>
</protein>